<dbReference type="EMBL" id="CP138584">
    <property type="protein sequence ID" value="WPH00724.1"/>
    <property type="molecule type" value="Genomic_DNA"/>
</dbReference>
<dbReference type="Pfam" id="PF11951">
    <property type="entry name" value="Fungal_trans_2"/>
    <property type="match status" value="1"/>
</dbReference>
<dbReference type="AlphaFoldDB" id="A0AAQ3M369"/>
<dbReference type="PANTHER" id="PTHR38791">
    <property type="entry name" value="ZN(II)2CYS6 TRANSCRIPTION FACTOR (EUROFUNG)-RELATED-RELATED"/>
    <property type="match status" value="1"/>
</dbReference>
<accession>A0AAQ3M369</accession>
<evidence type="ECO:0000313" key="2">
    <source>
        <dbReference type="Proteomes" id="UP001303373"/>
    </source>
</evidence>
<protein>
    <submittedName>
        <fullName evidence="1">Uncharacterized protein</fullName>
    </submittedName>
</protein>
<name>A0AAQ3M369_9PEZI</name>
<evidence type="ECO:0000313" key="1">
    <source>
        <dbReference type="EMBL" id="WPH00724.1"/>
    </source>
</evidence>
<sequence>MRALGLAALSQQGNGPSCSLEARSKYISAIHLVNSAIGTPNLARQDSTLQAINVLSIFEAITGFNRSLDSWRDHVNGAGALLQLRGPEQFATETGGRLFIQASQMLTICCIHRHLPIPRHIWDMMRYAETCLPEPIGSGFLFHKATMRFADLYSRLHVNHEPLVVADAEDIIHEALALEAEFNHIETHAPESWQFDVAFASGPLVFAGYYYIYRSALAAQMMNSIRSYRIALRDIMYKAVEQCTELESVELSQVEVENLFFPRVSIHELQQQILASIPQHLGTTLSSHQTSSVQTVDSSGRPVLWPDFHLVGHNPFSFRGSKSPDIPFVRMAGGYLLQWPLYTAGMASAPGSSLRIWVIDTLRFIGKSAGVKQALLLASKLEGNKNQFMINGGARFEAWKAKYAIPQSEPICCTLEAFNIDQPVWSTVIS</sequence>
<gene>
    <name evidence="1" type="ORF">R9X50_00355400</name>
</gene>
<keyword evidence="2" id="KW-1185">Reference proteome</keyword>
<dbReference type="Proteomes" id="UP001303373">
    <property type="component" value="Chromosome 5"/>
</dbReference>
<dbReference type="InterPro" id="IPR053175">
    <property type="entry name" value="DHMBA_Reg_Transcription_Factor"/>
</dbReference>
<dbReference type="InterPro" id="IPR021858">
    <property type="entry name" value="Fun_TF"/>
</dbReference>
<proteinExistence type="predicted"/>
<organism evidence="1 2">
    <name type="scientific">Acrodontium crateriforme</name>
    <dbReference type="NCBI Taxonomy" id="150365"/>
    <lineage>
        <taxon>Eukaryota</taxon>
        <taxon>Fungi</taxon>
        <taxon>Dikarya</taxon>
        <taxon>Ascomycota</taxon>
        <taxon>Pezizomycotina</taxon>
        <taxon>Dothideomycetes</taxon>
        <taxon>Dothideomycetidae</taxon>
        <taxon>Mycosphaerellales</taxon>
        <taxon>Teratosphaeriaceae</taxon>
        <taxon>Acrodontium</taxon>
    </lineage>
</organism>
<reference evidence="1 2" key="1">
    <citation type="submission" date="2023-11" db="EMBL/GenBank/DDBJ databases">
        <title>An acidophilic fungus is an integral part of prey digestion in a carnivorous sundew plant.</title>
        <authorList>
            <person name="Tsai I.J."/>
        </authorList>
    </citation>
    <scope>NUCLEOTIDE SEQUENCE [LARGE SCALE GENOMIC DNA]</scope>
    <source>
        <strain evidence="1">169a</strain>
    </source>
</reference>
<dbReference type="PANTHER" id="PTHR38791:SF5">
    <property type="entry name" value="TRANSCRIPTION FACTOR DBAG-RELATED"/>
    <property type="match status" value="1"/>
</dbReference>